<keyword evidence="1" id="KW-1133">Transmembrane helix</keyword>
<reference evidence="2 3" key="1">
    <citation type="submission" date="2013-08" db="EMBL/GenBank/DDBJ databases">
        <title>The genome sequence of Knoellia aerolata.</title>
        <authorList>
            <person name="Zhu W."/>
            <person name="Wang G."/>
        </authorList>
    </citation>
    <scope>NUCLEOTIDE SEQUENCE [LARGE SCALE GENOMIC DNA]</scope>
    <source>
        <strain evidence="2 3">DSM 18566</strain>
    </source>
</reference>
<evidence type="ECO:0000313" key="2">
    <source>
        <dbReference type="EMBL" id="KGN41889.1"/>
    </source>
</evidence>
<evidence type="ECO:0000256" key="1">
    <source>
        <dbReference type="SAM" id="Phobius"/>
    </source>
</evidence>
<accession>A0A0A0JYT2</accession>
<evidence type="ECO:0000313" key="3">
    <source>
        <dbReference type="Proteomes" id="UP000030013"/>
    </source>
</evidence>
<feature type="transmembrane region" description="Helical" evidence="1">
    <location>
        <begin position="26"/>
        <end position="48"/>
    </location>
</feature>
<protein>
    <submittedName>
        <fullName evidence="2">Uncharacterized protein</fullName>
    </submittedName>
</protein>
<name>A0A0A0JYT2_9MICO</name>
<dbReference type="EMBL" id="AVPL01000011">
    <property type="protein sequence ID" value="KGN41889.1"/>
    <property type="molecule type" value="Genomic_DNA"/>
</dbReference>
<dbReference type="AlphaFoldDB" id="A0A0A0JYT2"/>
<comment type="caution">
    <text evidence="2">The sequence shown here is derived from an EMBL/GenBank/DDBJ whole genome shotgun (WGS) entry which is preliminary data.</text>
</comment>
<gene>
    <name evidence="2" type="ORF">N801_04185</name>
</gene>
<dbReference type="Proteomes" id="UP000030013">
    <property type="component" value="Unassembled WGS sequence"/>
</dbReference>
<feature type="transmembrane region" description="Helical" evidence="1">
    <location>
        <begin position="153"/>
        <end position="172"/>
    </location>
</feature>
<keyword evidence="1" id="KW-0812">Transmembrane</keyword>
<feature type="transmembrane region" description="Helical" evidence="1">
    <location>
        <begin position="119"/>
        <end position="141"/>
    </location>
</feature>
<keyword evidence="1" id="KW-0472">Membrane</keyword>
<proteinExistence type="predicted"/>
<sequence length="178" mass="19194">MLAIVPLVLTISVVLTVDIPNPISAQLLAIRSNVLALLLGSTIGPMAIRSRAAGDLWLDTGYLRRAMWVALLTGLWVALLLATDLPPKDGSWIAKMYLTGVLWAVPLGFTLIWDEAAGLLAIFAVFMSYVVTPADSLPGWWSPLAVNPEHDNLGYIGGALLAGALTLYLTNLRGQRRF</sequence>
<organism evidence="2 3">
    <name type="scientific">Knoellia aerolata DSM 18566</name>
    <dbReference type="NCBI Taxonomy" id="1385519"/>
    <lineage>
        <taxon>Bacteria</taxon>
        <taxon>Bacillati</taxon>
        <taxon>Actinomycetota</taxon>
        <taxon>Actinomycetes</taxon>
        <taxon>Micrococcales</taxon>
        <taxon>Intrasporangiaceae</taxon>
        <taxon>Knoellia</taxon>
    </lineage>
</organism>
<keyword evidence="3" id="KW-1185">Reference proteome</keyword>
<feature type="transmembrane region" description="Helical" evidence="1">
    <location>
        <begin position="68"/>
        <end position="86"/>
    </location>
</feature>
<feature type="transmembrane region" description="Helical" evidence="1">
    <location>
        <begin position="92"/>
        <end position="112"/>
    </location>
</feature>
<dbReference type="RefSeq" id="WP_035935094.1">
    <property type="nucleotide sequence ID" value="NZ_AVPL01000011.1"/>
</dbReference>